<evidence type="ECO:0000313" key="3">
    <source>
        <dbReference type="Proteomes" id="UP000835052"/>
    </source>
</evidence>
<name>A0A8S1HGQ3_9PELO</name>
<dbReference type="EMBL" id="CAJGYM010000044">
    <property type="protein sequence ID" value="CAD6194435.1"/>
    <property type="molecule type" value="Genomic_DNA"/>
</dbReference>
<dbReference type="AlphaFoldDB" id="A0A8S1HGQ3"/>
<accession>A0A8S1HGQ3</accession>
<organism evidence="2 3">
    <name type="scientific">Caenorhabditis auriculariae</name>
    <dbReference type="NCBI Taxonomy" id="2777116"/>
    <lineage>
        <taxon>Eukaryota</taxon>
        <taxon>Metazoa</taxon>
        <taxon>Ecdysozoa</taxon>
        <taxon>Nematoda</taxon>
        <taxon>Chromadorea</taxon>
        <taxon>Rhabditida</taxon>
        <taxon>Rhabditina</taxon>
        <taxon>Rhabditomorpha</taxon>
        <taxon>Rhabditoidea</taxon>
        <taxon>Rhabditidae</taxon>
        <taxon>Peloderinae</taxon>
        <taxon>Caenorhabditis</taxon>
    </lineage>
</organism>
<sequence length="300" mass="33675">MTSRGSPLTALATFIFPNKRPDDICPTSSQLLPFLGYTGTGGWAGMGDIAPRRVIVLIRCAAGHKFNKRRPDVVVRREESLSAFGICRAPFVAGFAKLCPSKASRAKTVNSEAFLQKKKKQRCATRFLAHFDDSSSSSRKFAAIRMARLQLLRMVKWMRGCWEKFIHHFATIRLRYLPLKIRGYRSCRPPAASSLPTPPVLIGSNNGIKPLRAPLPSASAREFCWILDDLSEPGTASGRPPQQKDANNWKSQKNRVYKPKSINGHLAHQSSLRDCLQDFSRLILPHFPPRPPERIDQGMR</sequence>
<proteinExistence type="predicted"/>
<evidence type="ECO:0000256" key="1">
    <source>
        <dbReference type="SAM" id="MobiDB-lite"/>
    </source>
</evidence>
<gene>
    <name evidence="2" type="ORF">CAUJ_LOCUS10354</name>
</gene>
<protein>
    <submittedName>
        <fullName evidence="2">Uncharacterized protein</fullName>
    </submittedName>
</protein>
<comment type="caution">
    <text evidence="2">The sequence shown here is derived from an EMBL/GenBank/DDBJ whole genome shotgun (WGS) entry which is preliminary data.</text>
</comment>
<feature type="region of interest" description="Disordered" evidence="1">
    <location>
        <begin position="234"/>
        <end position="254"/>
    </location>
</feature>
<keyword evidence="3" id="KW-1185">Reference proteome</keyword>
<reference evidence="2" key="1">
    <citation type="submission" date="2020-10" db="EMBL/GenBank/DDBJ databases">
        <authorList>
            <person name="Kikuchi T."/>
        </authorList>
    </citation>
    <scope>NUCLEOTIDE SEQUENCE</scope>
    <source>
        <strain evidence="2">NKZ352</strain>
    </source>
</reference>
<dbReference type="Proteomes" id="UP000835052">
    <property type="component" value="Unassembled WGS sequence"/>
</dbReference>
<evidence type="ECO:0000313" key="2">
    <source>
        <dbReference type="EMBL" id="CAD6194435.1"/>
    </source>
</evidence>